<dbReference type="AlphaFoldDB" id="A0A8H9G8R0"/>
<feature type="compositionally biased region" description="Low complexity" evidence="1">
    <location>
        <begin position="1"/>
        <end position="56"/>
    </location>
</feature>
<dbReference type="InterPro" id="IPR038610">
    <property type="entry name" value="FliK-like_C_sf"/>
</dbReference>
<evidence type="ECO:0000313" key="4">
    <source>
        <dbReference type="Proteomes" id="UP000648535"/>
    </source>
</evidence>
<evidence type="ECO:0000313" key="3">
    <source>
        <dbReference type="EMBL" id="GGK90337.1"/>
    </source>
</evidence>
<gene>
    <name evidence="3" type="ORF">GCM10009769_05540</name>
</gene>
<reference evidence="3" key="2">
    <citation type="submission" date="2020-09" db="EMBL/GenBank/DDBJ databases">
        <authorList>
            <person name="Sun Q."/>
            <person name="Ohkuma M."/>
        </authorList>
    </citation>
    <scope>NUCLEOTIDE SEQUENCE</scope>
    <source>
        <strain evidence="3">JCM 1480</strain>
    </source>
</reference>
<dbReference type="CDD" id="cd17470">
    <property type="entry name" value="T3SS_Flik_C"/>
    <property type="match status" value="1"/>
</dbReference>
<accession>A0A8H9G8R0</accession>
<organism evidence="3 4">
    <name type="scientific">Curtobacterium luteum</name>
    <dbReference type="NCBI Taxonomy" id="33881"/>
    <lineage>
        <taxon>Bacteria</taxon>
        <taxon>Bacillati</taxon>
        <taxon>Actinomycetota</taxon>
        <taxon>Actinomycetes</taxon>
        <taxon>Micrococcales</taxon>
        <taxon>Microbacteriaceae</taxon>
        <taxon>Curtobacterium</taxon>
    </lineage>
</organism>
<name>A0A8H9G8R0_9MICO</name>
<proteinExistence type="predicted"/>
<evidence type="ECO:0000259" key="2">
    <source>
        <dbReference type="Pfam" id="PF02120"/>
    </source>
</evidence>
<dbReference type="EMBL" id="BMOI01000001">
    <property type="protein sequence ID" value="GGK90337.1"/>
    <property type="molecule type" value="Genomic_DNA"/>
</dbReference>
<feature type="domain" description="Flagellar hook-length control protein-like C-terminal" evidence="2">
    <location>
        <begin position="131"/>
        <end position="206"/>
    </location>
</feature>
<dbReference type="Gene3D" id="3.30.750.140">
    <property type="match status" value="1"/>
</dbReference>
<dbReference type="Pfam" id="PF02120">
    <property type="entry name" value="Flg_hook"/>
    <property type="match status" value="1"/>
</dbReference>
<sequence>MPAHQASGSSVSPVASGTAPAPVAAGAAATPSGPRTETPTTAPAVVVVPAGSAPGPRTGGGGTGTGTDGRASAGAEPGLQAVDGTRATATVAFPTPTVAAAPVAAPSGSATANASPTAFAQQLARPLFSLAQAGPGEHVVTVQVTPDALGPVTVRAHVSAHSMHVELYAPSDAGREAVRQVLPDLRRDAAGTGLSTTLDLSSQNHPDSAPRRDERPAGGVRVATDDREARPGPATLRTPSTTTVRTAGLDVLA</sequence>
<dbReference type="InterPro" id="IPR021136">
    <property type="entry name" value="Flagellar_hook_control-like_C"/>
</dbReference>
<reference evidence="3" key="1">
    <citation type="journal article" date="2014" name="Int. J. Syst. Evol. Microbiol.">
        <title>Complete genome sequence of Corynebacterium casei LMG S-19264T (=DSM 44701T), isolated from a smear-ripened cheese.</title>
        <authorList>
            <consortium name="US DOE Joint Genome Institute (JGI-PGF)"/>
            <person name="Walter F."/>
            <person name="Albersmeier A."/>
            <person name="Kalinowski J."/>
            <person name="Ruckert C."/>
        </authorList>
    </citation>
    <scope>NUCLEOTIDE SEQUENCE</scope>
    <source>
        <strain evidence="3">JCM 1480</strain>
    </source>
</reference>
<comment type="caution">
    <text evidence="3">The sequence shown here is derived from an EMBL/GenBank/DDBJ whole genome shotgun (WGS) entry which is preliminary data.</text>
</comment>
<protein>
    <recommendedName>
        <fullName evidence="2">Flagellar hook-length control protein-like C-terminal domain-containing protein</fullName>
    </recommendedName>
</protein>
<feature type="region of interest" description="Disordered" evidence="1">
    <location>
        <begin position="193"/>
        <end position="253"/>
    </location>
</feature>
<evidence type="ECO:0000256" key="1">
    <source>
        <dbReference type="SAM" id="MobiDB-lite"/>
    </source>
</evidence>
<feature type="compositionally biased region" description="Gly residues" evidence="1">
    <location>
        <begin position="57"/>
        <end position="67"/>
    </location>
</feature>
<feature type="region of interest" description="Disordered" evidence="1">
    <location>
        <begin position="1"/>
        <end position="81"/>
    </location>
</feature>
<feature type="compositionally biased region" description="Polar residues" evidence="1">
    <location>
        <begin position="193"/>
        <end position="206"/>
    </location>
</feature>
<dbReference type="Proteomes" id="UP000648535">
    <property type="component" value="Unassembled WGS sequence"/>
</dbReference>
<feature type="compositionally biased region" description="Low complexity" evidence="1">
    <location>
        <begin position="233"/>
        <end position="247"/>
    </location>
</feature>